<comment type="caution">
    <text evidence="2">The sequence shown here is derived from an EMBL/GenBank/DDBJ whole genome shotgun (WGS) entry which is preliminary data.</text>
</comment>
<sequence length="65" mass="7257">MGNYREGKTGRNPQRLKGQLIKFASRSADDDASDRTGNQGSTVSNNLVNKVKEDRHRPKAELQSQ</sequence>
<gene>
    <name evidence="2" type="ORF">ACCI51_08110</name>
</gene>
<dbReference type="Proteomes" id="UP001569414">
    <property type="component" value="Unassembled WGS sequence"/>
</dbReference>
<evidence type="ECO:0008006" key="4">
    <source>
        <dbReference type="Google" id="ProtNLM"/>
    </source>
</evidence>
<name>A0ABV4NML3_9GAMM</name>
<feature type="region of interest" description="Disordered" evidence="1">
    <location>
        <begin position="1"/>
        <end position="65"/>
    </location>
</feature>
<reference evidence="2 3" key="1">
    <citation type="submission" date="2024-08" db="EMBL/GenBank/DDBJ databases">
        <authorList>
            <person name="Ishaq N."/>
        </authorList>
    </citation>
    <scope>NUCLEOTIDE SEQUENCE [LARGE SCALE GENOMIC DNA]</scope>
    <source>
        <strain evidence="2 3">JCM 30400</strain>
    </source>
</reference>
<dbReference type="EMBL" id="JBGMEL010000006">
    <property type="protein sequence ID" value="MFA0790510.1"/>
    <property type="molecule type" value="Genomic_DNA"/>
</dbReference>
<evidence type="ECO:0000313" key="3">
    <source>
        <dbReference type="Proteomes" id="UP001569414"/>
    </source>
</evidence>
<protein>
    <recommendedName>
        <fullName evidence="4">Stress-induced acidophilic repeat motif-containing protein</fullName>
    </recommendedName>
</protein>
<accession>A0ABV4NML3</accession>
<feature type="compositionally biased region" description="Polar residues" evidence="1">
    <location>
        <begin position="36"/>
        <end position="48"/>
    </location>
</feature>
<feature type="compositionally biased region" description="Basic and acidic residues" evidence="1">
    <location>
        <begin position="50"/>
        <end position="65"/>
    </location>
</feature>
<keyword evidence="3" id="KW-1185">Reference proteome</keyword>
<organism evidence="2 3">
    <name type="scientific">Microbulbifer echini</name>
    <dbReference type="NCBI Taxonomy" id="1529067"/>
    <lineage>
        <taxon>Bacteria</taxon>
        <taxon>Pseudomonadati</taxon>
        <taxon>Pseudomonadota</taxon>
        <taxon>Gammaproteobacteria</taxon>
        <taxon>Cellvibrionales</taxon>
        <taxon>Microbulbiferaceae</taxon>
        <taxon>Microbulbifer</taxon>
    </lineage>
</organism>
<evidence type="ECO:0000256" key="1">
    <source>
        <dbReference type="SAM" id="MobiDB-lite"/>
    </source>
</evidence>
<evidence type="ECO:0000313" key="2">
    <source>
        <dbReference type="EMBL" id="MFA0790510.1"/>
    </source>
</evidence>
<proteinExistence type="predicted"/>